<feature type="region of interest" description="Disordered" evidence="3">
    <location>
        <begin position="259"/>
        <end position="339"/>
    </location>
</feature>
<feature type="compositionally biased region" description="Acidic residues" evidence="3">
    <location>
        <begin position="71"/>
        <end position="104"/>
    </location>
</feature>
<evidence type="ECO:0000313" key="5">
    <source>
        <dbReference type="EMBL" id="CAD9128860.1"/>
    </source>
</evidence>
<dbReference type="GO" id="GO:0030544">
    <property type="term" value="F:Hsp70 protein binding"/>
    <property type="evidence" value="ECO:0007669"/>
    <property type="project" value="TreeGrafter"/>
</dbReference>
<feature type="region of interest" description="Disordered" evidence="3">
    <location>
        <begin position="1"/>
        <end position="21"/>
    </location>
</feature>
<dbReference type="InterPro" id="IPR019734">
    <property type="entry name" value="TPR_rpt"/>
</dbReference>
<dbReference type="Pfam" id="PF18253">
    <property type="entry name" value="HipN"/>
    <property type="match status" value="1"/>
</dbReference>
<feature type="compositionally biased region" description="Basic and acidic residues" evidence="3">
    <location>
        <begin position="58"/>
        <end position="68"/>
    </location>
</feature>
<feature type="region of interest" description="Disordered" evidence="3">
    <location>
        <begin position="58"/>
        <end position="151"/>
    </location>
</feature>
<protein>
    <recommendedName>
        <fullName evidence="4">Hsp70-interacting protein N-terminal domain-containing protein</fullName>
    </recommendedName>
</protein>
<dbReference type="InterPro" id="IPR034649">
    <property type="entry name" value="Hip_N"/>
</dbReference>
<evidence type="ECO:0000259" key="4">
    <source>
        <dbReference type="Pfam" id="PF18253"/>
    </source>
</evidence>
<sequence>MDAACETDAKMDEDTTLDSSSLKGLKAWVATLREDRSAVHRPELAFFKEFLEEWGAKIPEEPPKREAPEPVVEEPEEDDEEESEEREEPLEPEPESPEEPEEEDAGRLPEDEGPYPELGPPGETELGDEQLDAQGSLKQAAAEALEDGKPEEAVQKLTEAIQIGNPTAIMYAKRAEVLLKLRRPRACIADATAAIAVNPNSGKAHRLRGKALRALGLWEDAHKDLSMGQQLDYDEDTVEVHRLVDEKWKRISEGATRKRVRAESWARREQEREIKRRRKAAKKAQEKAQAYQEAKRRKEAGGAAYEGSPVDMGSGSGSSTGGPKIEEVHEEGDAQEMEQ</sequence>
<dbReference type="Gene3D" id="1.25.40.10">
    <property type="entry name" value="Tetratricopeptide repeat domain"/>
    <property type="match status" value="1"/>
</dbReference>
<keyword evidence="2" id="KW-0802">TPR repeat</keyword>
<proteinExistence type="predicted"/>
<dbReference type="PANTHER" id="PTHR45883">
    <property type="entry name" value="HSC70-INTERACTING PROTEIN"/>
    <property type="match status" value="1"/>
</dbReference>
<dbReference type="SMART" id="SM00028">
    <property type="entry name" value="TPR"/>
    <property type="match status" value="2"/>
</dbReference>
<accession>A0A7S1MEB3</accession>
<evidence type="ECO:0000256" key="1">
    <source>
        <dbReference type="ARBA" id="ARBA00022737"/>
    </source>
</evidence>
<evidence type="ECO:0000256" key="2">
    <source>
        <dbReference type="ARBA" id="ARBA00022803"/>
    </source>
</evidence>
<dbReference type="PANTHER" id="PTHR45883:SF2">
    <property type="entry name" value="HSC70-INTERACTING PROTEIN"/>
    <property type="match status" value="1"/>
</dbReference>
<dbReference type="EMBL" id="HBGE01034798">
    <property type="protein sequence ID" value="CAD9128860.1"/>
    <property type="molecule type" value="Transcribed_RNA"/>
</dbReference>
<feature type="domain" description="Hsp70-interacting protein N-terminal" evidence="4">
    <location>
        <begin position="18"/>
        <end position="59"/>
    </location>
</feature>
<dbReference type="AlphaFoldDB" id="A0A7S1MEB3"/>
<dbReference type="SUPFAM" id="SSF48452">
    <property type="entry name" value="TPR-like"/>
    <property type="match status" value="1"/>
</dbReference>
<name>A0A7S1MEB3_ALECA</name>
<organism evidence="5">
    <name type="scientific">Alexandrium catenella</name>
    <name type="common">Red tide dinoflagellate</name>
    <name type="synonym">Gonyaulax catenella</name>
    <dbReference type="NCBI Taxonomy" id="2925"/>
    <lineage>
        <taxon>Eukaryota</taxon>
        <taxon>Sar</taxon>
        <taxon>Alveolata</taxon>
        <taxon>Dinophyceae</taxon>
        <taxon>Gonyaulacales</taxon>
        <taxon>Pyrocystaceae</taxon>
        <taxon>Alexandrium</taxon>
    </lineage>
</organism>
<evidence type="ECO:0000256" key="3">
    <source>
        <dbReference type="SAM" id="MobiDB-lite"/>
    </source>
</evidence>
<gene>
    <name evidence="5" type="ORF">ACAT0790_LOCUS21128</name>
</gene>
<dbReference type="Gene3D" id="6.10.250.3420">
    <property type="match status" value="1"/>
</dbReference>
<dbReference type="InterPro" id="IPR011990">
    <property type="entry name" value="TPR-like_helical_dom_sf"/>
</dbReference>
<reference evidence="5" key="1">
    <citation type="submission" date="2021-01" db="EMBL/GenBank/DDBJ databases">
        <authorList>
            <person name="Corre E."/>
            <person name="Pelletier E."/>
            <person name="Niang G."/>
            <person name="Scheremetjew M."/>
            <person name="Finn R."/>
            <person name="Kale V."/>
            <person name="Holt S."/>
            <person name="Cochrane G."/>
            <person name="Meng A."/>
            <person name="Brown T."/>
            <person name="Cohen L."/>
        </authorList>
    </citation>
    <scope>NUCLEOTIDE SEQUENCE</scope>
    <source>
        <strain evidence="5">OF101</strain>
    </source>
</reference>
<feature type="compositionally biased region" description="Acidic residues" evidence="3">
    <location>
        <begin position="328"/>
        <end position="339"/>
    </location>
</feature>
<dbReference type="CDD" id="cd14438">
    <property type="entry name" value="Hip_N"/>
    <property type="match status" value="1"/>
</dbReference>
<feature type="compositionally biased region" description="Basic and acidic residues" evidence="3">
    <location>
        <begin position="259"/>
        <end position="274"/>
    </location>
</feature>
<keyword evidence="1" id="KW-0677">Repeat</keyword>
<dbReference type="GO" id="GO:0046983">
    <property type="term" value="F:protein dimerization activity"/>
    <property type="evidence" value="ECO:0007669"/>
    <property type="project" value="InterPro"/>
</dbReference>